<keyword evidence="12" id="KW-0472">Membrane</keyword>
<dbReference type="RefSeq" id="XP_005108342.1">
    <property type="nucleotide sequence ID" value="XM_005108285.3"/>
</dbReference>
<comment type="subunit">
    <text evidence="5">Exists as monomers and homodimers.</text>
</comment>
<evidence type="ECO:0000256" key="15">
    <source>
        <dbReference type="ARBA" id="ARBA00045937"/>
    </source>
</evidence>
<comment type="similarity">
    <text evidence="4">Belongs to the 2H phosphoesterase superfamily. CNPase family.</text>
</comment>
<evidence type="ECO:0000256" key="9">
    <source>
        <dbReference type="ARBA" id="ARBA00022553"/>
    </source>
</evidence>
<reference evidence="19 20" key="1">
    <citation type="submission" date="2025-05" db="UniProtKB">
        <authorList>
            <consortium name="RefSeq"/>
        </authorList>
    </citation>
    <scope>IDENTIFICATION</scope>
</reference>
<accession>A0ABM0K466</accession>
<dbReference type="InterPro" id="IPR008431">
    <property type="entry name" value="CNPase"/>
</dbReference>
<dbReference type="GeneID" id="101860845"/>
<dbReference type="Pfam" id="PF05881">
    <property type="entry name" value="CNPase"/>
    <property type="match status" value="2"/>
</dbReference>
<evidence type="ECO:0000313" key="20">
    <source>
        <dbReference type="RefSeq" id="XP_005108341.1"/>
    </source>
</evidence>
<name>A0ABM0K466_APLCA</name>
<dbReference type="EC" id="3.1.4.37" evidence="6"/>
<feature type="compositionally biased region" description="Polar residues" evidence="16">
    <location>
        <begin position="472"/>
        <end position="482"/>
    </location>
</feature>
<dbReference type="RefSeq" id="XP_005108343.1">
    <property type="nucleotide sequence ID" value="XM_005108286.3"/>
</dbReference>
<comment type="subcellular location">
    <subcellularLocation>
        <location evidence="2">Melanosome</location>
    </subcellularLocation>
    <subcellularLocation>
        <location evidence="3">Membrane</location>
        <topology evidence="3">Lipid-anchor</topology>
    </subcellularLocation>
</comment>
<evidence type="ECO:0000313" key="21">
    <source>
        <dbReference type="RefSeq" id="XP_005108342.1"/>
    </source>
</evidence>
<dbReference type="SUPFAM" id="SSF52540">
    <property type="entry name" value="P-loop containing nucleoside triphosphate hydrolases"/>
    <property type="match status" value="1"/>
</dbReference>
<dbReference type="RefSeq" id="XP_005108340.1">
    <property type="nucleotide sequence ID" value="XM_005108283.3"/>
</dbReference>
<dbReference type="Gene3D" id="3.90.1740.10">
    <property type="entry name" value="2',3'-cyclic nucleotide 3'-phosphodiesterase superfamily"/>
    <property type="match status" value="1"/>
</dbReference>
<organism evidence="18 22">
    <name type="scientific">Aplysia californica</name>
    <name type="common">California sea hare</name>
    <dbReference type="NCBI Taxonomy" id="6500"/>
    <lineage>
        <taxon>Eukaryota</taxon>
        <taxon>Metazoa</taxon>
        <taxon>Spiralia</taxon>
        <taxon>Lophotrochozoa</taxon>
        <taxon>Mollusca</taxon>
        <taxon>Gastropoda</taxon>
        <taxon>Heterobranchia</taxon>
        <taxon>Euthyneura</taxon>
        <taxon>Tectipleura</taxon>
        <taxon>Aplysiida</taxon>
        <taxon>Aplysioidea</taxon>
        <taxon>Aplysiidae</taxon>
        <taxon>Aplysia</taxon>
    </lineage>
</organism>
<evidence type="ECO:0000256" key="14">
    <source>
        <dbReference type="ARBA" id="ARBA00023289"/>
    </source>
</evidence>
<evidence type="ECO:0000256" key="2">
    <source>
        <dbReference type="ARBA" id="ARBA00004223"/>
    </source>
</evidence>
<evidence type="ECO:0000256" key="10">
    <source>
        <dbReference type="ARBA" id="ARBA00022801"/>
    </source>
</evidence>
<evidence type="ECO:0000259" key="17">
    <source>
        <dbReference type="Pfam" id="PF05881"/>
    </source>
</evidence>
<dbReference type="Pfam" id="PF13671">
    <property type="entry name" value="AAA_33"/>
    <property type="match status" value="1"/>
</dbReference>
<evidence type="ECO:0000256" key="1">
    <source>
        <dbReference type="ARBA" id="ARBA00000610"/>
    </source>
</evidence>
<gene>
    <name evidence="19 20 21 22" type="primary">LOC101860845</name>
</gene>
<evidence type="ECO:0000256" key="12">
    <source>
        <dbReference type="ARBA" id="ARBA00023136"/>
    </source>
</evidence>
<dbReference type="Proteomes" id="UP000694888">
    <property type="component" value="Unplaced"/>
</dbReference>
<dbReference type="PANTHER" id="PTHR10156">
    <property type="entry name" value="2',3'-CYCLIC-NUCLEOTIDE 3'-PHOSPHODIESTERASE"/>
    <property type="match status" value="1"/>
</dbReference>
<keyword evidence="8" id="KW-0488">Methylation</keyword>
<evidence type="ECO:0000256" key="11">
    <source>
        <dbReference type="ARBA" id="ARBA00022884"/>
    </source>
</evidence>
<dbReference type="InterPro" id="IPR027417">
    <property type="entry name" value="P-loop_NTPase"/>
</dbReference>
<dbReference type="Gene3D" id="3.40.50.300">
    <property type="entry name" value="P-loop containing nucleotide triphosphate hydrolases"/>
    <property type="match status" value="1"/>
</dbReference>
<comment type="function">
    <text evidence="15">Catalyzes the formation of 2'-nucleotide products from 2',3'-cyclic substrates. May participate in RNA metabolism in the myelinating cell, CNP is the third most abundant protein in central nervous system myelin.</text>
</comment>
<comment type="catalytic activity">
    <reaction evidence="1">
        <text>a nucleoside 2',3'-cyclic phosphate + H2O = a nucleoside 2'-phosphate + H(+)</text>
        <dbReference type="Rhea" id="RHEA:14489"/>
        <dbReference type="ChEBI" id="CHEBI:15377"/>
        <dbReference type="ChEBI" id="CHEBI:15378"/>
        <dbReference type="ChEBI" id="CHEBI:66954"/>
        <dbReference type="ChEBI" id="CHEBI:78552"/>
        <dbReference type="EC" id="3.1.4.37"/>
    </reaction>
</comment>
<dbReference type="SUPFAM" id="SSF55144">
    <property type="entry name" value="LigT-like"/>
    <property type="match status" value="2"/>
</dbReference>
<feature type="region of interest" description="Disordered" evidence="16">
    <location>
        <begin position="410"/>
        <end position="489"/>
    </location>
</feature>
<dbReference type="InterPro" id="IPR009097">
    <property type="entry name" value="Cyclic_Pdiesterase"/>
</dbReference>
<feature type="compositionally biased region" description="Basic residues" evidence="16">
    <location>
        <begin position="429"/>
        <end position="448"/>
    </location>
</feature>
<dbReference type="InterPro" id="IPR047325">
    <property type="entry name" value="CNPase_cat"/>
</dbReference>
<evidence type="ECO:0000256" key="8">
    <source>
        <dbReference type="ARBA" id="ARBA00022481"/>
    </source>
</evidence>
<evidence type="ECO:0000256" key="4">
    <source>
        <dbReference type="ARBA" id="ARBA00008662"/>
    </source>
</evidence>
<evidence type="ECO:0000313" key="18">
    <source>
        <dbReference type="Proteomes" id="UP000694888"/>
    </source>
</evidence>
<evidence type="ECO:0000313" key="19">
    <source>
        <dbReference type="RefSeq" id="XP_005108340.1"/>
    </source>
</evidence>
<evidence type="ECO:0000313" key="22">
    <source>
        <dbReference type="RefSeq" id="XP_005108343.1"/>
    </source>
</evidence>
<evidence type="ECO:0000256" key="5">
    <source>
        <dbReference type="ARBA" id="ARBA00011781"/>
    </source>
</evidence>
<evidence type="ECO:0000256" key="3">
    <source>
        <dbReference type="ARBA" id="ARBA00004635"/>
    </source>
</evidence>
<keyword evidence="14" id="KW-0636">Prenylation</keyword>
<protein>
    <recommendedName>
        <fullName evidence="7">2',3'-cyclic-nucleotide 3'-phosphodiesterase</fullName>
        <ecNumber evidence="6">3.1.4.37</ecNumber>
    </recommendedName>
</protein>
<keyword evidence="11" id="KW-0694">RNA-binding</keyword>
<evidence type="ECO:0000256" key="7">
    <source>
        <dbReference type="ARBA" id="ARBA00014478"/>
    </source>
</evidence>
<feature type="domain" description="Cyclic nucleotide phosphodiesterase catalytic" evidence="17">
    <location>
        <begin position="504"/>
        <end position="578"/>
    </location>
</feature>
<feature type="domain" description="Cyclic nucleotide phosphodiesterase catalytic" evidence="17">
    <location>
        <begin position="254"/>
        <end position="412"/>
    </location>
</feature>
<keyword evidence="18" id="KW-1185">Reference proteome</keyword>
<sequence>MDAAFTVSTVPVLTSSSLDLKCAESKTQDGKCLQELVLGLTELGLELNIPASAATDEVREHFSQTRVAQSQRLPVEPEPIDTSTAIPPGANINFLNFPFITNRETVRYVNNSDSRVMFVLRGVSGSGKSTVVCTIKNLYATRAVVCSADNFFLTEDGEYEFDEKLLSSAHSTCQQKVKEACHKGTPVVIVDNTNVKKWEMKFYLSLANRCGYVVILVEPKTPWKKNARELHKRNKHGVPLEVLQRKVNSFDDIIPSYYGWFLNGKMSQKLSRFCSSLFMECQEKFPALKRDLLQELHVQPSLIDEETAQGILTEYFSHAAQSSPLLHCTSRFCARGKVPGSTTYHNRRDVQAACGKSFCLTITAVVITRRTLSIRVSLGENQMPLFDRPEERDWAKGARGFYSNTSVLPAGSSNCHEGEDEGDGFSVVRRGKKKGRLAKQTKRKTKQSPRKEEQDESNRGENLESGDPFVSEATSEGDTSADMSDLSEGGGLAEIFPHAQFSGTGRSCHCTVKTARGIESRETNFDILQLCDIERSQLHQLSDFIDVKHGKAKYYGDGFCCVYFTKPLKVGSLFSGYY</sequence>
<keyword evidence="10" id="KW-0378">Hydrolase</keyword>
<keyword evidence="9" id="KW-0597">Phosphoprotein</keyword>
<dbReference type="RefSeq" id="XP_005108341.1">
    <property type="nucleotide sequence ID" value="XM_005108284.3"/>
</dbReference>
<keyword evidence="13" id="KW-0449">Lipoprotein</keyword>
<evidence type="ECO:0000256" key="6">
    <source>
        <dbReference type="ARBA" id="ARBA00012317"/>
    </source>
</evidence>
<evidence type="ECO:0000256" key="16">
    <source>
        <dbReference type="SAM" id="MobiDB-lite"/>
    </source>
</evidence>
<feature type="compositionally biased region" description="Basic and acidic residues" evidence="16">
    <location>
        <begin position="449"/>
        <end position="462"/>
    </location>
</feature>
<proteinExistence type="inferred from homology"/>
<dbReference type="PANTHER" id="PTHR10156:SF0">
    <property type="entry name" value="2',3'-CYCLIC-NUCLEOTIDE 3'-PHOSPHODIESTERASE"/>
    <property type="match status" value="1"/>
</dbReference>
<evidence type="ECO:0000256" key="13">
    <source>
        <dbReference type="ARBA" id="ARBA00023288"/>
    </source>
</evidence>